<dbReference type="InterPro" id="IPR023614">
    <property type="entry name" value="Porin_dom_sf"/>
</dbReference>
<dbReference type="Pfam" id="PF09694">
    <property type="entry name" value="Gcw_chp"/>
    <property type="match status" value="1"/>
</dbReference>
<dbReference type="AlphaFoldDB" id="A0A7X5ZHM3"/>
<organism evidence="2 3">
    <name type="scientific">Luteibacter anthropi</name>
    <dbReference type="NCBI Taxonomy" id="564369"/>
    <lineage>
        <taxon>Bacteria</taxon>
        <taxon>Pseudomonadati</taxon>
        <taxon>Pseudomonadota</taxon>
        <taxon>Gammaproteobacteria</taxon>
        <taxon>Lysobacterales</taxon>
        <taxon>Rhodanobacteraceae</taxon>
        <taxon>Luteibacter</taxon>
    </lineage>
</organism>
<evidence type="ECO:0008006" key="4">
    <source>
        <dbReference type="Google" id="ProtNLM"/>
    </source>
</evidence>
<sequence length="241" mass="26767">MKHTRIALFAAVAALSPCAHAADGWQVNYNVGAQSDYIFRGISQTDRRSSGFAGVDATWRGSLYAGAWTSNVDFSPSGDRSTDQEYDLYGGWRPHVAGFDLDLGYIRYGYMHQPKGLREMYVEWYAKASRAFGPVTVGVAAYHSPDFPGIVREANYGEVNVAWTFVEKWSLSGAYGRQHEQHASMRADGTGASFIYNTWNAGVTWQFDPRVSLDLRYWNTDAHGAGDIYHAHLVAGIKAVF</sequence>
<dbReference type="Proteomes" id="UP000490980">
    <property type="component" value="Unassembled WGS sequence"/>
</dbReference>
<dbReference type="RefSeq" id="WP_166946808.1">
    <property type="nucleotide sequence ID" value="NZ_JAARLZ010000002.1"/>
</dbReference>
<dbReference type="SUPFAM" id="SSF56935">
    <property type="entry name" value="Porins"/>
    <property type="match status" value="1"/>
</dbReference>
<feature type="chain" id="PRO_5031011176" description="Porin" evidence="1">
    <location>
        <begin position="22"/>
        <end position="241"/>
    </location>
</feature>
<evidence type="ECO:0000313" key="2">
    <source>
        <dbReference type="EMBL" id="NII05720.1"/>
    </source>
</evidence>
<evidence type="ECO:0000256" key="1">
    <source>
        <dbReference type="SAM" id="SignalP"/>
    </source>
</evidence>
<keyword evidence="1" id="KW-0732">Signal</keyword>
<feature type="signal peptide" evidence="1">
    <location>
        <begin position="1"/>
        <end position="21"/>
    </location>
</feature>
<keyword evidence="3" id="KW-1185">Reference proteome</keyword>
<dbReference type="Gene3D" id="2.40.160.10">
    <property type="entry name" value="Porin"/>
    <property type="match status" value="1"/>
</dbReference>
<protein>
    <recommendedName>
        <fullName evidence="4">Porin</fullName>
    </recommendedName>
</protein>
<dbReference type="EMBL" id="JAARLZ010000002">
    <property type="protein sequence ID" value="NII05720.1"/>
    <property type="molecule type" value="Genomic_DNA"/>
</dbReference>
<proteinExistence type="predicted"/>
<name>A0A7X5ZHM3_9GAMM</name>
<gene>
    <name evidence="2" type="ORF">HBF25_04855</name>
</gene>
<accession>A0A7X5ZHM3</accession>
<dbReference type="NCBIfam" id="TIGR02001">
    <property type="entry name" value="gcw_chp"/>
    <property type="match status" value="1"/>
</dbReference>
<comment type="caution">
    <text evidence="2">The sequence shown here is derived from an EMBL/GenBank/DDBJ whole genome shotgun (WGS) entry which is preliminary data.</text>
</comment>
<reference evidence="2 3" key="1">
    <citation type="submission" date="2020-03" db="EMBL/GenBank/DDBJ databases">
        <authorList>
            <person name="Lai Q."/>
        </authorList>
    </citation>
    <scope>NUCLEOTIDE SEQUENCE [LARGE SCALE GENOMIC DNA]</scope>
    <source>
        <strain evidence="2 3">CCUG 25036</strain>
    </source>
</reference>
<dbReference type="InterPro" id="IPR010239">
    <property type="entry name" value="CHP02001"/>
</dbReference>
<evidence type="ECO:0000313" key="3">
    <source>
        <dbReference type="Proteomes" id="UP000490980"/>
    </source>
</evidence>